<comment type="caution">
    <text evidence="1">The sequence shown here is derived from an EMBL/GenBank/DDBJ whole genome shotgun (WGS) entry which is preliminary data.</text>
</comment>
<keyword evidence="2" id="KW-1185">Reference proteome</keyword>
<proteinExistence type="predicted"/>
<protein>
    <submittedName>
        <fullName evidence="1">Uncharacterized protein</fullName>
    </submittedName>
</protein>
<evidence type="ECO:0000313" key="1">
    <source>
        <dbReference type="EMBL" id="KAK3289891.1"/>
    </source>
</evidence>
<sequence length="238" mass="26520">MVANAMAMREILPELFLCTALTIEQDVNTDTDFELRHELFEQTRTLCLDLIGSIGEAKRGANDIEALREANDAHKRAGCLLAFKLLETCGEPPSMGSPKARMNAVMMRFAERGSELAVQFATIDSIVEELKKCALMRGNVVAFGSDAGHAEQRKFNTERHMYKKDPAVVHSYLDVLQQWSDRIQDAAMDEYKIYAEAKKSIPAEIANQTRPCADSDYVFACLFSQLPALFAPAMAYPS</sequence>
<organism evidence="1 2">
    <name type="scientific">Cymbomonas tetramitiformis</name>
    <dbReference type="NCBI Taxonomy" id="36881"/>
    <lineage>
        <taxon>Eukaryota</taxon>
        <taxon>Viridiplantae</taxon>
        <taxon>Chlorophyta</taxon>
        <taxon>Pyramimonadophyceae</taxon>
        <taxon>Pyramimonadales</taxon>
        <taxon>Pyramimonadaceae</taxon>
        <taxon>Cymbomonas</taxon>
    </lineage>
</organism>
<dbReference type="AlphaFoldDB" id="A0AAE0LLJ7"/>
<dbReference type="EMBL" id="LGRX02000010">
    <property type="protein sequence ID" value="KAK3289891.1"/>
    <property type="molecule type" value="Genomic_DNA"/>
</dbReference>
<evidence type="ECO:0000313" key="2">
    <source>
        <dbReference type="Proteomes" id="UP001190700"/>
    </source>
</evidence>
<dbReference type="Proteomes" id="UP001190700">
    <property type="component" value="Unassembled WGS sequence"/>
</dbReference>
<reference evidence="1 2" key="1">
    <citation type="journal article" date="2015" name="Genome Biol. Evol.">
        <title>Comparative Genomics of a Bacterivorous Green Alga Reveals Evolutionary Causalities and Consequences of Phago-Mixotrophic Mode of Nutrition.</title>
        <authorList>
            <person name="Burns J.A."/>
            <person name="Paasch A."/>
            <person name="Narechania A."/>
            <person name="Kim E."/>
        </authorList>
    </citation>
    <scope>NUCLEOTIDE SEQUENCE [LARGE SCALE GENOMIC DNA]</scope>
    <source>
        <strain evidence="1 2">PLY_AMNH</strain>
    </source>
</reference>
<gene>
    <name evidence="1" type="ORF">CYMTET_2686</name>
</gene>
<name>A0AAE0LLJ7_9CHLO</name>
<accession>A0AAE0LLJ7</accession>